<dbReference type="PANTHER" id="PTHR45713:SF14">
    <property type="entry name" value="FUCOLECTIN-1-LIKE"/>
    <property type="match status" value="1"/>
</dbReference>
<dbReference type="GO" id="GO:0010185">
    <property type="term" value="P:regulation of cellular defense response"/>
    <property type="evidence" value="ECO:0007669"/>
    <property type="project" value="UniProtKB-ARBA"/>
</dbReference>
<name>A0A9Q0D9K4_9TELE</name>
<dbReference type="Gene3D" id="2.60.120.260">
    <property type="entry name" value="Galactose-binding domain-like"/>
    <property type="match status" value="1"/>
</dbReference>
<dbReference type="GO" id="GO:0046872">
    <property type="term" value="F:metal ion binding"/>
    <property type="evidence" value="ECO:0007669"/>
    <property type="project" value="UniProtKB-KW"/>
</dbReference>
<comment type="caution">
    <text evidence="9">The sequence shown here is derived from an EMBL/GenBank/DDBJ whole genome shotgun (WGS) entry which is preliminary data.</text>
</comment>
<dbReference type="Proteomes" id="UP001148018">
    <property type="component" value="Unassembled WGS sequence"/>
</dbReference>
<dbReference type="AlphaFoldDB" id="A0A9Q0D9K4"/>
<gene>
    <name evidence="9" type="ORF">NHX12_014841</name>
</gene>
<dbReference type="GO" id="GO:0001868">
    <property type="term" value="P:regulation of complement activation, lectin pathway"/>
    <property type="evidence" value="ECO:0007669"/>
    <property type="project" value="UniProtKB-ARBA"/>
</dbReference>
<dbReference type="Pfam" id="PF22633">
    <property type="entry name" value="F5_F8_type_C_2"/>
    <property type="match status" value="1"/>
</dbReference>
<keyword evidence="5" id="KW-0430">Lectin</keyword>
<evidence type="ECO:0000256" key="7">
    <source>
        <dbReference type="ARBA" id="ARBA00023157"/>
    </source>
</evidence>
<evidence type="ECO:0000256" key="4">
    <source>
        <dbReference type="ARBA" id="ARBA00022723"/>
    </source>
</evidence>
<dbReference type="OrthoDB" id="547680at2759"/>
<sequence>MGRNITLVGKRLCWSDALLYCRDFHWDLLSIRGPEEQEIIDEMVSRANFPLTSHLWVGLRSGTATQPSTNPYLNGLAENAIDGNSDPEYTHGSCTATDGQDKPWWRLQLPGVYRVLEIEVTNRNIAKDRLNDVEILIGNSMVNNGNDNPR</sequence>
<dbReference type="PANTHER" id="PTHR45713">
    <property type="entry name" value="FTP DOMAIN-CONTAINING PROTEIN"/>
    <property type="match status" value="1"/>
</dbReference>
<dbReference type="GO" id="GO:0042806">
    <property type="term" value="F:fucose binding"/>
    <property type="evidence" value="ECO:0007669"/>
    <property type="project" value="UniProtKB-ARBA"/>
</dbReference>
<dbReference type="SUPFAM" id="SSF49785">
    <property type="entry name" value="Galactose-binding domain-like"/>
    <property type="match status" value="1"/>
</dbReference>
<dbReference type="SUPFAM" id="SSF56436">
    <property type="entry name" value="C-type lectin-like"/>
    <property type="match status" value="1"/>
</dbReference>
<evidence type="ECO:0000313" key="9">
    <source>
        <dbReference type="EMBL" id="KAJ3584346.1"/>
    </source>
</evidence>
<protein>
    <recommendedName>
        <fullName evidence="8">C-type lectin domain-containing protein</fullName>
    </recommendedName>
</protein>
<accession>A0A9Q0D9K4</accession>
<comment type="similarity">
    <text evidence="2">Belongs to the fucolectin family.</text>
</comment>
<evidence type="ECO:0000256" key="2">
    <source>
        <dbReference type="ARBA" id="ARBA00010147"/>
    </source>
</evidence>
<evidence type="ECO:0000313" key="10">
    <source>
        <dbReference type="Proteomes" id="UP001148018"/>
    </source>
</evidence>
<evidence type="ECO:0000256" key="6">
    <source>
        <dbReference type="ARBA" id="ARBA00022837"/>
    </source>
</evidence>
<keyword evidence="10" id="KW-1185">Reference proteome</keyword>
<keyword evidence="4" id="KW-0479">Metal-binding</keyword>
<dbReference type="EMBL" id="JANIIK010000119">
    <property type="protein sequence ID" value="KAJ3584346.1"/>
    <property type="molecule type" value="Genomic_DNA"/>
</dbReference>
<dbReference type="InterPro" id="IPR001304">
    <property type="entry name" value="C-type_lectin-like"/>
</dbReference>
<evidence type="ECO:0000256" key="3">
    <source>
        <dbReference type="ARBA" id="ARBA00011233"/>
    </source>
</evidence>
<dbReference type="InterPro" id="IPR008979">
    <property type="entry name" value="Galactose-bd-like_sf"/>
</dbReference>
<dbReference type="InterPro" id="IPR016187">
    <property type="entry name" value="CTDL_fold"/>
</dbReference>
<dbReference type="SMART" id="SM00607">
    <property type="entry name" value="FTP"/>
    <property type="match status" value="1"/>
</dbReference>
<evidence type="ECO:0000259" key="8">
    <source>
        <dbReference type="PROSITE" id="PS50041"/>
    </source>
</evidence>
<dbReference type="PROSITE" id="PS50041">
    <property type="entry name" value="C_TYPE_LECTIN_2"/>
    <property type="match status" value="1"/>
</dbReference>
<dbReference type="CDD" id="cd00037">
    <property type="entry name" value="CLECT"/>
    <property type="match status" value="1"/>
</dbReference>
<keyword evidence="7" id="KW-1015">Disulfide bond</keyword>
<organism evidence="9 10">
    <name type="scientific">Muraenolepis orangiensis</name>
    <name type="common">Patagonian moray cod</name>
    <dbReference type="NCBI Taxonomy" id="630683"/>
    <lineage>
        <taxon>Eukaryota</taxon>
        <taxon>Metazoa</taxon>
        <taxon>Chordata</taxon>
        <taxon>Craniata</taxon>
        <taxon>Vertebrata</taxon>
        <taxon>Euteleostomi</taxon>
        <taxon>Actinopterygii</taxon>
        <taxon>Neopterygii</taxon>
        <taxon>Teleostei</taxon>
        <taxon>Neoteleostei</taxon>
        <taxon>Acanthomorphata</taxon>
        <taxon>Zeiogadaria</taxon>
        <taxon>Gadariae</taxon>
        <taxon>Gadiformes</taxon>
        <taxon>Muraenolepidoidei</taxon>
        <taxon>Muraenolepididae</taxon>
        <taxon>Muraenolepis</taxon>
    </lineage>
</organism>
<evidence type="ECO:0000256" key="1">
    <source>
        <dbReference type="ARBA" id="ARBA00002219"/>
    </source>
</evidence>
<keyword evidence="6" id="KW-0106">Calcium</keyword>
<reference evidence="9" key="1">
    <citation type="submission" date="2022-07" db="EMBL/GenBank/DDBJ databases">
        <title>Chromosome-level genome of Muraenolepis orangiensis.</title>
        <authorList>
            <person name="Kim J."/>
        </authorList>
    </citation>
    <scope>NUCLEOTIDE SEQUENCE</scope>
    <source>
        <strain evidence="9">KU_S4_2022</strain>
        <tissue evidence="9">Muscle</tissue>
    </source>
</reference>
<dbReference type="InterPro" id="IPR006585">
    <property type="entry name" value="FTP1"/>
</dbReference>
<proteinExistence type="inferred from homology"/>
<evidence type="ECO:0000256" key="5">
    <source>
        <dbReference type="ARBA" id="ARBA00022734"/>
    </source>
</evidence>
<comment type="subunit">
    <text evidence="3">Homotrimer.</text>
</comment>
<comment type="function">
    <text evidence="1">Acts as a defensive agent. Recognizes blood group fucosylated oligosaccharides including A, B, H and Lewis B-type antigens. Does not recognize Lewis A antigen and has low affinity for monovalent haptens.</text>
</comment>
<feature type="domain" description="C-type lectin" evidence="8">
    <location>
        <begin position="14"/>
        <end position="104"/>
    </location>
</feature>
<dbReference type="InterPro" id="IPR051941">
    <property type="entry name" value="BG_Antigen-Binding_Lectin"/>
</dbReference>